<reference evidence="1" key="1">
    <citation type="submission" date="2021-11" db="EMBL/GenBank/DDBJ databases">
        <title>Purpureocillium_takamizusanense_genome.</title>
        <authorList>
            <person name="Nguyen N.-H."/>
        </authorList>
    </citation>
    <scope>NUCLEOTIDE SEQUENCE</scope>
    <source>
        <strain evidence="1">PT3</strain>
    </source>
</reference>
<sequence>MSGPVQQPAASVNTGAMATSSSWSLRAALEPHIDVPFNGWLVLILTLTYACALRAPGLLLLAVLGVSAAIAVFDTTSTAGEMVKTMCELPLGLGSVLCFLVAGRPLKARLLPAFETYVNLAVYGNIGMMVATPAGGTLRGACSRVACAALFLWIVQQGRRAAWRTMRLHDSMFVFTAVGRGWILAHAAYRFVLLTLPCFGSGRRHRLLEVYSLAGTWALSRASGLPFEHCFGMADTLVVPAVTAWSSVATTFGLVPPPPPPRDAHQHNSARRASDHIGATADACLGAVSLAVAAFACYNMVVAPRPRPQGAPRT</sequence>
<protein>
    <submittedName>
        <fullName evidence="1">Uncharacterized protein</fullName>
    </submittedName>
</protein>
<name>A0A9Q8VAU8_9HYPO</name>
<evidence type="ECO:0000313" key="1">
    <source>
        <dbReference type="EMBL" id="UNI19068.1"/>
    </source>
</evidence>
<proteinExistence type="predicted"/>
<dbReference type="GeneID" id="72067234"/>
<dbReference type="AlphaFoldDB" id="A0A9Q8VAU8"/>
<accession>A0A9Q8VAU8</accession>
<dbReference type="OrthoDB" id="4309089at2759"/>
<dbReference type="EMBL" id="CP086357">
    <property type="protein sequence ID" value="UNI19068.1"/>
    <property type="molecule type" value="Genomic_DNA"/>
</dbReference>
<dbReference type="RefSeq" id="XP_047842549.1">
    <property type="nucleotide sequence ID" value="XM_047986567.1"/>
</dbReference>
<dbReference type="Proteomes" id="UP000829364">
    <property type="component" value="Chromosome 4"/>
</dbReference>
<keyword evidence="2" id="KW-1185">Reference proteome</keyword>
<evidence type="ECO:0000313" key="2">
    <source>
        <dbReference type="Proteomes" id="UP000829364"/>
    </source>
</evidence>
<organism evidence="1 2">
    <name type="scientific">Purpureocillium takamizusanense</name>
    <dbReference type="NCBI Taxonomy" id="2060973"/>
    <lineage>
        <taxon>Eukaryota</taxon>
        <taxon>Fungi</taxon>
        <taxon>Dikarya</taxon>
        <taxon>Ascomycota</taxon>
        <taxon>Pezizomycotina</taxon>
        <taxon>Sordariomycetes</taxon>
        <taxon>Hypocreomycetidae</taxon>
        <taxon>Hypocreales</taxon>
        <taxon>Ophiocordycipitaceae</taxon>
        <taxon>Purpureocillium</taxon>
    </lineage>
</organism>
<gene>
    <name evidence="1" type="ORF">JDV02_005285</name>
</gene>
<dbReference type="KEGG" id="ptkz:JDV02_005285"/>